<dbReference type="FunFam" id="3.40.50.2000:FF:000021">
    <property type="entry name" value="UDP-glucuronosyltransferase"/>
    <property type="match status" value="1"/>
</dbReference>
<dbReference type="EMBL" id="AMQN01012858">
    <property type="status" value="NOT_ANNOTATED_CDS"/>
    <property type="molecule type" value="Genomic_DNA"/>
</dbReference>
<dbReference type="InterPro" id="IPR050271">
    <property type="entry name" value="UDP-glycosyltransferase"/>
</dbReference>
<dbReference type="SUPFAM" id="SSF53756">
    <property type="entry name" value="UDP-Glycosyltransferase/glycogen phosphorylase"/>
    <property type="match status" value="1"/>
</dbReference>
<organism evidence="5">
    <name type="scientific">Capitella teleta</name>
    <name type="common">Polychaete worm</name>
    <dbReference type="NCBI Taxonomy" id="283909"/>
    <lineage>
        <taxon>Eukaryota</taxon>
        <taxon>Metazoa</taxon>
        <taxon>Spiralia</taxon>
        <taxon>Lophotrochozoa</taxon>
        <taxon>Annelida</taxon>
        <taxon>Polychaeta</taxon>
        <taxon>Sedentaria</taxon>
        <taxon>Scolecida</taxon>
        <taxon>Capitellidae</taxon>
        <taxon>Capitella</taxon>
    </lineage>
</organism>
<accession>R7THI2</accession>
<evidence type="ECO:0000313" key="7">
    <source>
        <dbReference type="Proteomes" id="UP000014760"/>
    </source>
</evidence>
<dbReference type="STRING" id="283909.R7THI2"/>
<evidence type="ECO:0000256" key="4">
    <source>
        <dbReference type="SAM" id="Phobius"/>
    </source>
</evidence>
<evidence type="ECO:0000256" key="1">
    <source>
        <dbReference type="ARBA" id="ARBA00009995"/>
    </source>
</evidence>
<keyword evidence="4" id="KW-0472">Membrane</keyword>
<dbReference type="EMBL" id="KB309805">
    <property type="protein sequence ID" value="ELT93263.1"/>
    <property type="molecule type" value="Genomic_DNA"/>
</dbReference>
<dbReference type="HOGENOM" id="CLU_012949_2_0_1"/>
<dbReference type="OrthoDB" id="6106008at2759"/>
<reference evidence="6" key="3">
    <citation type="submission" date="2015-06" db="UniProtKB">
        <authorList>
            <consortium name="EnsemblMetazoa"/>
        </authorList>
    </citation>
    <scope>IDENTIFICATION</scope>
</reference>
<proteinExistence type="inferred from homology"/>
<dbReference type="PANTHER" id="PTHR48043:SF145">
    <property type="entry name" value="FI06409P-RELATED"/>
    <property type="match status" value="1"/>
</dbReference>
<keyword evidence="7" id="KW-1185">Reference proteome</keyword>
<dbReference type="FunCoup" id="R7THI2">
    <property type="interactions" value="472"/>
</dbReference>
<keyword evidence="4" id="KW-1133">Transmembrane helix</keyword>
<keyword evidence="2" id="KW-0328">Glycosyltransferase</keyword>
<dbReference type="AlphaFoldDB" id="R7THI2"/>
<evidence type="ECO:0000256" key="2">
    <source>
        <dbReference type="ARBA" id="ARBA00022676"/>
    </source>
</evidence>
<keyword evidence="4" id="KW-0812">Transmembrane</keyword>
<evidence type="ECO:0008006" key="8">
    <source>
        <dbReference type="Google" id="ProtNLM"/>
    </source>
</evidence>
<dbReference type="EnsemblMetazoa" id="CapteT5577">
    <property type="protein sequence ID" value="CapteP5577"/>
    <property type="gene ID" value="CapteG5577"/>
</dbReference>
<dbReference type="GO" id="GO:0008194">
    <property type="term" value="F:UDP-glycosyltransferase activity"/>
    <property type="evidence" value="ECO:0007669"/>
    <property type="project" value="InterPro"/>
</dbReference>
<sequence>MERYCNNLLQDTALLHRLKDANYDLLIVESLDPCSRILADYLDIPFVPLMSTGLGHLDGNPRPPSYVPSAISPYTSRMTFLQRMGNLVMKVLYDTIPIVMGLDAPFEILKQTYGLNTSMSISDTYNRASIKLVNSDFAIDYPTPIEPDTVMVGGFAVRTPAPLPSELEEFMQSSGQHGVIVVSFGTLVKNFNLDWTRVFVESLSRLPQKVLWRYYGDHDAVMNMTADVSNIRLMRWLPQSDLLAHPKTKLFITHCGLNGMFETTHHGVPVVAIPLTGDQHNHASKLVEHLQMGIKLDIFDLDASKLYDAAETVLSRPTYKTNARVASSRLRDHPLSATDRVSFWVDYVIRHGGAPHLKSTAHMLTWYQYLSLDVIFCVVCFFSLALTIVLIASYKMAVFFMNKKKT</sequence>
<dbReference type="PANTHER" id="PTHR48043">
    <property type="entry name" value="EG:EG0003.4 PROTEIN-RELATED"/>
    <property type="match status" value="1"/>
</dbReference>
<dbReference type="Proteomes" id="UP000014760">
    <property type="component" value="Unassembled WGS sequence"/>
</dbReference>
<comment type="similarity">
    <text evidence="1">Belongs to the UDP-glycosyltransferase family.</text>
</comment>
<keyword evidence="3" id="KW-0808">Transferase</keyword>
<dbReference type="CDD" id="cd03784">
    <property type="entry name" value="GT1_Gtf-like"/>
    <property type="match status" value="1"/>
</dbReference>
<dbReference type="Gene3D" id="3.40.50.2000">
    <property type="entry name" value="Glycogen Phosphorylase B"/>
    <property type="match status" value="1"/>
</dbReference>
<evidence type="ECO:0000313" key="6">
    <source>
        <dbReference type="EnsemblMetazoa" id="CapteP5577"/>
    </source>
</evidence>
<protein>
    <recommendedName>
        <fullName evidence="8">UDP-glucuronosyltransferase</fullName>
    </recommendedName>
</protein>
<gene>
    <name evidence="5" type="ORF">CAPTEDRAFT_5577</name>
</gene>
<reference evidence="7" key="1">
    <citation type="submission" date="2012-12" db="EMBL/GenBank/DDBJ databases">
        <authorList>
            <person name="Hellsten U."/>
            <person name="Grimwood J."/>
            <person name="Chapman J.A."/>
            <person name="Shapiro H."/>
            <person name="Aerts A."/>
            <person name="Otillar R.P."/>
            <person name="Terry A.Y."/>
            <person name="Boore J.L."/>
            <person name="Simakov O."/>
            <person name="Marletaz F."/>
            <person name="Cho S.-J."/>
            <person name="Edsinger-Gonzales E."/>
            <person name="Havlak P."/>
            <person name="Kuo D.-H."/>
            <person name="Larsson T."/>
            <person name="Lv J."/>
            <person name="Arendt D."/>
            <person name="Savage R."/>
            <person name="Osoegawa K."/>
            <person name="de Jong P."/>
            <person name="Lindberg D.R."/>
            <person name="Seaver E.C."/>
            <person name="Weisblat D.A."/>
            <person name="Putnam N.H."/>
            <person name="Grigoriev I.V."/>
            <person name="Rokhsar D.S."/>
        </authorList>
    </citation>
    <scope>NUCLEOTIDE SEQUENCE</scope>
    <source>
        <strain evidence="7">I ESC-2004</strain>
    </source>
</reference>
<feature type="transmembrane region" description="Helical" evidence="4">
    <location>
        <begin position="366"/>
        <end position="394"/>
    </location>
</feature>
<reference evidence="5 7" key="2">
    <citation type="journal article" date="2013" name="Nature">
        <title>Insights into bilaterian evolution from three spiralian genomes.</title>
        <authorList>
            <person name="Simakov O."/>
            <person name="Marletaz F."/>
            <person name="Cho S.J."/>
            <person name="Edsinger-Gonzales E."/>
            <person name="Havlak P."/>
            <person name="Hellsten U."/>
            <person name="Kuo D.H."/>
            <person name="Larsson T."/>
            <person name="Lv J."/>
            <person name="Arendt D."/>
            <person name="Savage R."/>
            <person name="Osoegawa K."/>
            <person name="de Jong P."/>
            <person name="Grimwood J."/>
            <person name="Chapman J.A."/>
            <person name="Shapiro H."/>
            <person name="Aerts A."/>
            <person name="Otillar R.P."/>
            <person name="Terry A.Y."/>
            <person name="Boore J.L."/>
            <person name="Grigoriev I.V."/>
            <person name="Lindberg D.R."/>
            <person name="Seaver E.C."/>
            <person name="Weisblat D.A."/>
            <person name="Putnam N.H."/>
            <person name="Rokhsar D.S."/>
        </authorList>
    </citation>
    <scope>NUCLEOTIDE SEQUENCE</scope>
    <source>
        <strain evidence="5 7">I ESC-2004</strain>
    </source>
</reference>
<dbReference type="Pfam" id="PF00201">
    <property type="entry name" value="UDPGT"/>
    <property type="match status" value="1"/>
</dbReference>
<evidence type="ECO:0000256" key="3">
    <source>
        <dbReference type="ARBA" id="ARBA00022679"/>
    </source>
</evidence>
<dbReference type="InterPro" id="IPR002213">
    <property type="entry name" value="UDP_glucos_trans"/>
</dbReference>
<dbReference type="OMA" id="WYKENAR"/>
<evidence type="ECO:0000313" key="5">
    <source>
        <dbReference type="EMBL" id="ELT93263.1"/>
    </source>
</evidence>
<name>R7THI2_CAPTE</name>